<evidence type="ECO:0000256" key="4">
    <source>
        <dbReference type="ARBA" id="ARBA00022723"/>
    </source>
</evidence>
<name>A0A840V2D5_9BACT</name>
<dbReference type="GO" id="GO:0005829">
    <property type="term" value="C:cytosol"/>
    <property type="evidence" value="ECO:0007669"/>
    <property type="project" value="TreeGrafter"/>
</dbReference>
<dbReference type="PANTHER" id="PTHR30521">
    <property type="entry name" value="DEFERROCHELATASE/PEROXIDASE"/>
    <property type="match status" value="1"/>
</dbReference>
<dbReference type="SUPFAM" id="SSF54909">
    <property type="entry name" value="Dimeric alpha+beta barrel"/>
    <property type="match status" value="1"/>
</dbReference>
<dbReference type="GO" id="GO:0020037">
    <property type="term" value="F:heme binding"/>
    <property type="evidence" value="ECO:0007669"/>
    <property type="project" value="InterPro"/>
</dbReference>
<protein>
    <submittedName>
        <fullName evidence="11">Deferrochelatase/peroxidase EfeB</fullName>
        <ecNumber evidence="11">1.11.1.-</ecNumber>
    </submittedName>
</protein>
<keyword evidence="7" id="KW-0408">Iron</keyword>
<sequence length="403" mass="46009">MSNSPKCEERPKRPYPDLNGSRQPGIADPQWPVETPCYVPEEKRAGYVKDFAGRVDTQDWITAIFFDVNVCTRDDLKTLLEDLSKYARKEMAEKPPESEMDLWIPRPDSRRVTVTIGFGTGLFLSAHGDDRFGLRHKKPKWLREMPKTEVDDFEPSEFISDLVVIIASDADQVNDSLLMELHDGRWHDPKTKKPDKRLTYKRSVSGYQRLDYRDHLRVADGAANLTNVNGDIDKLVFIRPEDMEPAWCVDGSYLLWKEIQLDRPLFESMTPEEQSGIIGRNVENGDIIPGKGHILKVQPRRGDHQDILGVRDEERRFLRRGYIFIGNDTPVVAGRLFFSYMRSLEKQGDWAVQMWQSAPNFPTTDYGVDPLFKSKVAKALSGGYYFCPPNAAQGSFVGAGLFD</sequence>
<evidence type="ECO:0000256" key="7">
    <source>
        <dbReference type="ARBA" id="ARBA00023004"/>
    </source>
</evidence>
<dbReference type="InterPro" id="IPR048328">
    <property type="entry name" value="Dyp_perox_C"/>
</dbReference>
<feature type="domain" description="Dyp-type peroxidase N-terminal" evidence="9">
    <location>
        <begin position="62"/>
        <end position="180"/>
    </location>
</feature>
<feature type="region of interest" description="Disordered" evidence="8">
    <location>
        <begin position="1"/>
        <end position="32"/>
    </location>
</feature>
<organism evidence="11 12">
    <name type="scientific">Haloferula luteola</name>
    <dbReference type="NCBI Taxonomy" id="595692"/>
    <lineage>
        <taxon>Bacteria</taxon>
        <taxon>Pseudomonadati</taxon>
        <taxon>Verrucomicrobiota</taxon>
        <taxon>Verrucomicrobiia</taxon>
        <taxon>Verrucomicrobiales</taxon>
        <taxon>Verrucomicrobiaceae</taxon>
        <taxon>Haloferula</taxon>
    </lineage>
</organism>
<keyword evidence="5" id="KW-0732">Signal</keyword>
<evidence type="ECO:0000313" key="12">
    <source>
        <dbReference type="Proteomes" id="UP000557717"/>
    </source>
</evidence>
<evidence type="ECO:0000256" key="1">
    <source>
        <dbReference type="ARBA" id="ARBA00001970"/>
    </source>
</evidence>
<comment type="cofactor">
    <cofactor evidence="1">
        <name>heme b</name>
        <dbReference type="ChEBI" id="CHEBI:60344"/>
    </cofactor>
</comment>
<dbReference type="Proteomes" id="UP000557717">
    <property type="component" value="Unassembled WGS sequence"/>
</dbReference>
<dbReference type="InterPro" id="IPR006314">
    <property type="entry name" value="Dyp_peroxidase"/>
</dbReference>
<dbReference type="GO" id="GO:0004601">
    <property type="term" value="F:peroxidase activity"/>
    <property type="evidence" value="ECO:0007669"/>
    <property type="project" value="UniProtKB-KW"/>
</dbReference>
<evidence type="ECO:0000256" key="8">
    <source>
        <dbReference type="SAM" id="MobiDB-lite"/>
    </source>
</evidence>
<dbReference type="GO" id="GO:0046872">
    <property type="term" value="F:metal ion binding"/>
    <property type="evidence" value="ECO:0007669"/>
    <property type="project" value="UniProtKB-KW"/>
</dbReference>
<reference evidence="11 12" key="1">
    <citation type="submission" date="2020-08" db="EMBL/GenBank/DDBJ databases">
        <title>Genomic Encyclopedia of Type Strains, Phase IV (KMG-IV): sequencing the most valuable type-strain genomes for metagenomic binning, comparative biology and taxonomic classification.</title>
        <authorList>
            <person name="Goeker M."/>
        </authorList>
    </citation>
    <scope>NUCLEOTIDE SEQUENCE [LARGE SCALE GENOMIC DNA]</scope>
    <source>
        <strain evidence="11 12">YC6886</strain>
    </source>
</reference>
<evidence type="ECO:0000313" key="11">
    <source>
        <dbReference type="EMBL" id="MBB5351623.1"/>
    </source>
</evidence>
<feature type="domain" description="Dyp-type peroxidase C-terminal" evidence="10">
    <location>
        <begin position="213"/>
        <end position="390"/>
    </location>
</feature>
<dbReference type="RefSeq" id="WP_184017951.1">
    <property type="nucleotide sequence ID" value="NZ_JACHFD010000007.1"/>
</dbReference>
<keyword evidence="3" id="KW-0349">Heme</keyword>
<gene>
    <name evidence="11" type="ORF">HNR46_001860</name>
</gene>
<keyword evidence="12" id="KW-1185">Reference proteome</keyword>
<evidence type="ECO:0000259" key="10">
    <source>
        <dbReference type="Pfam" id="PF20628"/>
    </source>
</evidence>
<dbReference type="EC" id="1.11.1.-" evidence="11"/>
<proteinExistence type="predicted"/>
<accession>A0A840V2D5</accession>
<dbReference type="Pfam" id="PF04261">
    <property type="entry name" value="Dyp_perox_N"/>
    <property type="match status" value="1"/>
</dbReference>
<feature type="compositionally biased region" description="Basic and acidic residues" evidence="8">
    <location>
        <begin position="1"/>
        <end position="15"/>
    </location>
</feature>
<evidence type="ECO:0000259" key="9">
    <source>
        <dbReference type="Pfam" id="PF04261"/>
    </source>
</evidence>
<dbReference type="InterPro" id="IPR048327">
    <property type="entry name" value="Dyp_perox_N"/>
</dbReference>
<dbReference type="InterPro" id="IPR011008">
    <property type="entry name" value="Dimeric_a/b-barrel"/>
</dbReference>
<dbReference type="PANTHER" id="PTHR30521:SF4">
    <property type="entry name" value="DEFERROCHELATASE"/>
    <property type="match status" value="1"/>
</dbReference>
<comment type="caution">
    <text evidence="11">The sequence shown here is derived from an EMBL/GenBank/DDBJ whole genome shotgun (WGS) entry which is preliminary data.</text>
</comment>
<dbReference type="PROSITE" id="PS51404">
    <property type="entry name" value="DYP_PEROXIDASE"/>
    <property type="match status" value="1"/>
</dbReference>
<evidence type="ECO:0000256" key="3">
    <source>
        <dbReference type="ARBA" id="ARBA00022617"/>
    </source>
</evidence>
<dbReference type="EMBL" id="JACHFD010000007">
    <property type="protein sequence ID" value="MBB5351623.1"/>
    <property type="molecule type" value="Genomic_DNA"/>
</dbReference>
<keyword evidence="4" id="KW-0479">Metal-binding</keyword>
<evidence type="ECO:0000256" key="2">
    <source>
        <dbReference type="ARBA" id="ARBA00022559"/>
    </source>
</evidence>
<dbReference type="AlphaFoldDB" id="A0A840V2D5"/>
<evidence type="ECO:0000256" key="5">
    <source>
        <dbReference type="ARBA" id="ARBA00022729"/>
    </source>
</evidence>
<keyword evidence="6 11" id="KW-0560">Oxidoreductase</keyword>
<keyword evidence="2 11" id="KW-0575">Peroxidase</keyword>
<dbReference type="Pfam" id="PF20628">
    <property type="entry name" value="Dyp_perox_C"/>
    <property type="match status" value="1"/>
</dbReference>
<evidence type="ECO:0000256" key="6">
    <source>
        <dbReference type="ARBA" id="ARBA00023002"/>
    </source>
</evidence>